<accession>A0A1U9KIC3</accession>
<dbReference type="Proteomes" id="UP000188937">
    <property type="component" value="Chromosome"/>
</dbReference>
<dbReference type="AlphaFoldDB" id="A0A1U9KIC3"/>
<protein>
    <recommendedName>
        <fullName evidence="1">Transcriptional regulator-like domain-containing protein</fullName>
    </recommendedName>
</protein>
<dbReference type="InterPro" id="IPR045465">
    <property type="entry name" value="Trans_reg_dom"/>
</dbReference>
<feature type="domain" description="Transcriptional regulator-like" evidence="1">
    <location>
        <begin position="5"/>
        <end position="64"/>
    </location>
</feature>
<dbReference type="Pfam" id="PF20109">
    <property type="entry name" value="Trans_reg_dom"/>
    <property type="match status" value="1"/>
</dbReference>
<evidence type="ECO:0000259" key="1">
    <source>
        <dbReference type="Pfam" id="PF20109"/>
    </source>
</evidence>
<sequence>MPISDWQSPAAYEHAQDIAAAGMAWEYLRRDDDYRRAFQRMKTLVAPKQGGSKAFSERWGLRFPCRSGAACRPHACFLDIGTLA</sequence>
<dbReference type="KEGG" id="aace:A0U92_12765"/>
<name>A0A1U9KIC3_ACEAC</name>
<keyword evidence="3" id="KW-1185">Reference proteome</keyword>
<reference evidence="2 3" key="1">
    <citation type="submission" date="2016-03" db="EMBL/GenBank/DDBJ databases">
        <title>Acetic acid bacteria sequencing.</title>
        <authorList>
            <person name="Brandt J."/>
            <person name="Jakob F."/>
            <person name="Vogel R.F."/>
        </authorList>
    </citation>
    <scope>NUCLEOTIDE SEQUENCE [LARGE SCALE GENOMIC DNA]</scope>
    <source>
        <strain evidence="2 3">TMW2.1153</strain>
    </source>
</reference>
<organism evidence="2 3">
    <name type="scientific">Acetobacter aceti</name>
    <dbReference type="NCBI Taxonomy" id="435"/>
    <lineage>
        <taxon>Bacteria</taxon>
        <taxon>Pseudomonadati</taxon>
        <taxon>Pseudomonadota</taxon>
        <taxon>Alphaproteobacteria</taxon>
        <taxon>Acetobacterales</taxon>
        <taxon>Acetobacteraceae</taxon>
        <taxon>Acetobacter</taxon>
        <taxon>Acetobacter subgen. Acetobacter</taxon>
    </lineage>
</organism>
<proteinExistence type="predicted"/>
<evidence type="ECO:0000313" key="3">
    <source>
        <dbReference type="Proteomes" id="UP000188937"/>
    </source>
</evidence>
<evidence type="ECO:0000313" key="2">
    <source>
        <dbReference type="EMBL" id="AQS85507.1"/>
    </source>
</evidence>
<dbReference type="OrthoDB" id="8654520at2"/>
<gene>
    <name evidence="2" type="ORF">A0U92_12765</name>
</gene>
<dbReference type="EMBL" id="CP014692">
    <property type="protein sequence ID" value="AQS85507.1"/>
    <property type="molecule type" value="Genomic_DNA"/>
</dbReference>